<evidence type="ECO:0000313" key="2">
    <source>
        <dbReference type="EMBL" id="SEL75675.1"/>
    </source>
</evidence>
<feature type="chain" id="PRO_5011508469" evidence="1">
    <location>
        <begin position="26"/>
        <end position="115"/>
    </location>
</feature>
<gene>
    <name evidence="2" type="ORF">SAMN04488505_1021031</name>
</gene>
<dbReference type="RefSeq" id="WP_089911334.1">
    <property type="nucleotide sequence ID" value="NZ_FOBB01000002.1"/>
</dbReference>
<dbReference type="AlphaFoldDB" id="A0A1H7STF6"/>
<evidence type="ECO:0000313" key="3">
    <source>
        <dbReference type="Proteomes" id="UP000198984"/>
    </source>
</evidence>
<keyword evidence="1" id="KW-0732">Signal</keyword>
<protein>
    <submittedName>
        <fullName evidence="2">Uncharacterized protein</fullName>
    </submittedName>
</protein>
<organism evidence="2 3">
    <name type="scientific">Chitinophaga rupis</name>
    <dbReference type="NCBI Taxonomy" id="573321"/>
    <lineage>
        <taxon>Bacteria</taxon>
        <taxon>Pseudomonadati</taxon>
        <taxon>Bacteroidota</taxon>
        <taxon>Chitinophagia</taxon>
        <taxon>Chitinophagales</taxon>
        <taxon>Chitinophagaceae</taxon>
        <taxon>Chitinophaga</taxon>
    </lineage>
</organism>
<sequence length="115" mass="12168">MKRLKIGLLPIAALLGIMLTAATKADLPKSKKKAARAFQCDPSNPNDYCSMNFEGLIFYNSAAGCTGQFTDCPLFILGTPVSHPTTGVDCSAGTNYFCCLKIISGTPNVLCKGTL</sequence>
<proteinExistence type="predicted"/>
<feature type="signal peptide" evidence="1">
    <location>
        <begin position="1"/>
        <end position="25"/>
    </location>
</feature>
<keyword evidence="3" id="KW-1185">Reference proteome</keyword>
<name>A0A1H7STF6_9BACT</name>
<dbReference type="STRING" id="573321.SAMN04488505_1021031"/>
<reference evidence="2 3" key="1">
    <citation type="submission" date="2016-10" db="EMBL/GenBank/DDBJ databases">
        <authorList>
            <person name="de Groot N.N."/>
        </authorList>
    </citation>
    <scope>NUCLEOTIDE SEQUENCE [LARGE SCALE GENOMIC DNA]</scope>
    <source>
        <strain evidence="2 3">DSM 21039</strain>
    </source>
</reference>
<dbReference type="EMBL" id="FOBB01000002">
    <property type="protein sequence ID" value="SEL75675.1"/>
    <property type="molecule type" value="Genomic_DNA"/>
</dbReference>
<accession>A0A1H7STF6</accession>
<dbReference type="Proteomes" id="UP000198984">
    <property type="component" value="Unassembled WGS sequence"/>
</dbReference>
<evidence type="ECO:0000256" key="1">
    <source>
        <dbReference type="SAM" id="SignalP"/>
    </source>
</evidence>